<protein>
    <submittedName>
        <fullName evidence="2">Uncharacterized protein</fullName>
    </submittedName>
</protein>
<gene>
    <name evidence="2" type="ORF">Sspor_01990</name>
</gene>
<comment type="caution">
    <text evidence="2">The sequence shown here is derived from an EMBL/GenBank/DDBJ whole genome shotgun (WGS) entry which is preliminary data.</text>
</comment>
<dbReference type="EMBL" id="BNED01000002">
    <property type="protein sequence ID" value="GHI74638.1"/>
    <property type="molecule type" value="Genomic_DNA"/>
</dbReference>
<dbReference type="Proteomes" id="UP000608522">
    <property type="component" value="Unassembled WGS sequence"/>
</dbReference>
<feature type="region of interest" description="Disordered" evidence="1">
    <location>
        <begin position="1"/>
        <end position="27"/>
    </location>
</feature>
<keyword evidence="3" id="KW-1185">Reference proteome</keyword>
<evidence type="ECO:0000256" key="1">
    <source>
        <dbReference type="SAM" id="MobiDB-lite"/>
    </source>
</evidence>
<name>A0ABQ3T2N3_9ACTN</name>
<reference evidence="3" key="1">
    <citation type="submission" date="2023-07" db="EMBL/GenBank/DDBJ databases">
        <title>Whole genome shotgun sequence of Streptomyces spororaveus NBRC 15456.</title>
        <authorList>
            <person name="Komaki H."/>
            <person name="Tamura T."/>
        </authorList>
    </citation>
    <scope>NUCLEOTIDE SEQUENCE [LARGE SCALE GENOMIC DNA]</scope>
    <source>
        <strain evidence="3">NBRC 15456</strain>
    </source>
</reference>
<evidence type="ECO:0000313" key="2">
    <source>
        <dbReference type="EMBL" id="GHI74638.1"/>
    </source>
</evidence>
<organism evidence="2 3">
    <name type="scientific">Streptomyces spororaveus</name>
    <dbReference type="NCBI Taxonomy" id="284039"/>
    <lineage>
        <taxon>Bacteria</taxon>
        <taxon>Bacillati</taxon>
        <taxon>Actinomycetota</taxon>
        <taxon>Actinomycetes</taxon>
        <taxon>Kitasatosporales</taxon>
        <taxon>Streptomycetaceae</taxon>
        <taxon>Streptomyces</taxon>
    </lineage>
</organism>
<sequence length="84" mass="8823">MDNFEPRAGGCRARSLGGALDEAERSPGFRPHPLLATLYLKVGNGSFGPMDPLLPLSGGPNPDGEEAAVEDYLGRIPAADADTW</sequence>
<evidence type="ECO:0000313" key="3">
    <source>
        <dbReference type="Proteomes" id="UP000608522"/>
    </source>
</evidence>
<accession>A0ABQ3T2N3</accession>
<proteinExistence type="predicted"/>